<evidence type="ECO:0000256" key="2">
    <source>
        <dbReference type="ARBA" id="ARBA00022692"/>
    </source>
</evidence>
<dbReference type="Pfam" id="PF05154">
    <property type="entry name" value="TM2"/>
    <property type="match status" value="1"/>
</dbReference>
<evidence type="ECO:0000313" key="8">
    <source>
        <dbReference type="Proteomes" id="UP000295632"/>
    </source>
</evidence>
<protein>
    <submittedName>
        <fullName evidence="7">TM2 domain-containing protein</fullName>
    </submittedName>
</protein>
<dbReference type="OrthoDB" id="2004788at2"/>
<dbReference type="Proteomes" id="UP000295632">
    <property type="component" value="Unassembled WGS sequence"/>
</dbReference>
<evidence type="ECO:0000256" key="3">
    <source>
        <dbReference type="ARBA" id="ARBA00022989"/>
    </source>
</evidence>
<proteinExistence type="predicted"/>
<evidence type="ECO:0000256" key="4">
    <source>
        <dbReference type="ARBA" id="ARBA00023136"/>
    </source>
</evidence>
<dbReference type="EMBL" id="SNYJ01000010">
    <property type="protein sequence ID" value="TDQ38307.1"/>
    <property type="molecule type" value="Genomic_DNA"/>
</dbReference>
<keyword evidence="3 5" id="KW-1133">Transmembrane helix</keyword>
<keyword evidence="4 5" id="KW-0472">Membrane</keyword>
<gene>
    <name evidence="7" type="ORF">EV213_11047</name>
</gene>
<evidence type="ECO:0000313" key="7">
    <source>
        <dbReference type="EMBL" id="TDQ38307.1"/>
    </source>
</evidence>
<dbReference type="AlphaFoldDB" id="A0A4V3D522"/>
<comment type="caution">
    <text evidence="7">The sequence shown here is derived from an EMBL/GenBank/DDBJ whole genome shotgun (WGS) entry which is preliminary data.</text>
</comment>
<feature type="domain" description="TM2" evidence="6">
    <location>
        <begin position="26"/>
        <end position="74"/>
    </location>
</feature>
<evidence type="ECO:0000259" key="6">
    <source>
        <dbReference type="Pfam" id="PF05154"/>
    </source>
</evidence>
<dbReference type="RefSeq" id="WP_133580884.1">
    <property type="nucleotide sequence ID" value="NZ_SNYJ01000010.1"/>
</dbReference>
<feature type="transmembrane region" description="Helical" evidence="5">
    <location>
        <begin position="55"/>
        <end position="78"/>
    </location>
</feature>
<reference evidence="7 8" key="1">
    <citation type="submission" date="2019-03" db="EMBL/GenBank/DDBJ databases">
        <title>Genomic Encyclopedia of Type Strains, Phase IV (KMG-IV): sequencing the most valuable type-strain genomes for metagenomic binning, comparative biology and taxonomic classification.</title>
        <authorList>
            <person name="Goeker M."/>
        </authorList>
    </citation>
    <scope>NUCLEOTIDE SEQUENCE [LARGE SCALE GENOMIC DNA]</scope>
    <source>
        <strain evidence="7 8">DSM 28697</strain>
    </source>
</reference>
<organism evidence="7 8">
    <name type="scientific">Aureibacillus halotolerans</name>
    <dbReference type="NCBI Taxonomy" id="1508390"/>
    <lineage>
        <taxon>Bacteria</taxon>
        <taxon>Bacillati</taxon>
        <taxon>Bacillota</taxon>
        <taxon>Bacilli</taxon>
        <taxon>Bacillales</taxon>
        <taxon>Bacillaceae</taxon>
        <taxon>Aureibacillus</taxon>
    </lineage>
</organism>
<comment type="subcellular location">
    <subcellularLocation>
        <location evidence="1">Membrane</location>
        <topology evidence="1">Multi-pass membrane protein</topology>
    </subcellularLocation>
</comment>
<accession>A0A4V3D522</accession>
<evidence type="ECO:0000256" key="1">
    <source>
        <dbReference type="ARBA" id="ARBA00004141"/>
    </source>
</evidence>
<dbReference type="InterPro" id="IPR007829">
    <property type="entry name" value="TM2"/>
</dbReference>
<dbReference type="GO" id="GO:0016020">
    <property type="term" value="C:membrane"/>
    <property type="evidence" value="ECO:0007669"/>
    <property type="project" value="UniProtKB-SubCell"/>
</dbReference>
<keyword evidence="2 5" id="KW-0812">Transmembrane</keyword>
<evidence type="ECO:0000256" key="5">
    <source>
        <dbReference type="SAM" id="Phobius"/>
    </source>
</evidence>
<sequence>MSNVALKKGLSAEEQSIVQSEFERKQKNVIVLFILWFFLFSFAGHRFYVGSIGRAVAMLLLGWATLFIWNLIDIYFAYQKLQRDNEELEKQSIYQVRS</sequence>
<name>A0A4V3D522_9BACI</name>
<feature type="transmembrane region" description="Helical" evidence="5">
    <location>
        <begin position="29"/>
        <end position="49"/>
    </location>
</feature>
<keyword evidence="8" id="KW-1185">Reference proteome</keyword>